<dbReference type="Pfam" id="PF13432">
    <property type="entry name" value="TPR_16"/>
    <property type="match status" value="1"/>
</dbReference>
<keyword evidence="3" id="KW-0449">Lipoprotein</keyword>
<keyword evidence="4" id="KW-1185">Reference proteome</keyword>
<dbReference type="eggNOG" id="COG0457">
    <property type="taxonomic scope" value="Bacteria"/>
</dbReference>
<sequence length="270" mass="28116">MAGTTKTEKIRQKELSQPDTFQKAGTEASDWLAQRQKIIGLAAGVLILGGVGVAIASEVSKRGEEKAAMALGQALTILDRPVEGVQPAQPGDTEKPFASVTERDQELVKALDAFRKEHGGTRSSATAALTEGNAQFRLGNYPGAQAAFAEFLKGAAQNDPLRAEAFEGQGYALEAEGKFDDAIKAFEQMNAAGGAFLVGMGDYHKARMLILLGKKEEAAQVLTKLTAAHPNTAAARQAGERLAVLASEGVKIPAPEAPAAPAAAPAPVAE</sequence>
<organism evidence="3 4">
    <name type="scientific">Pseudomyxococcus hansupus</name>
    <dbReference type="NCBI Taxonomy" id="1297742"/>
    <lineage>
        <taxon>Bacteria</taxon>
        <taxon>Pseudomonadati</taxon>
        <taxon>Myxococcota</taxon>
        <taxon>Myxococcia</taxon>
        <taxon>Myxococcales</taxon>
        <taxon>Cystobacterineae</taxon>
        <taxon>Myxococcaceae</taxon>
        <taxon>Pseudomyxococcus</taxon>
    </lineage>
</organism>
<feature type="compositionally biased region" description="Basic and acidic residues" evidence="1">
    <location>
        <begin position="1"/>
        <end position="16"/>
    </location>
</feature>
<evidence type="ECO:0000256" key="2">
    <source>
        <dbReference type="SAM" id="Phobius"/>
    </source>
</evidence>
<evidence type="ECO:0000256" key="1">
    <source>
        <dbReference type="SAM" id="MobiDB-lite"/>
    </source>
</evidence>
<dbReference type="InterPro" id="IPR019734">
    <property type="entry name" value="TPR_rpt"/>
</dbReference>
<keyword evidence="2" id="KW-0472">Membrane</keyword>
<dbReference type="STRING" id="1297742.A176_003168"/>
<feature type="transmembrane region" description="Helical" evidence="2">
    <location>
        <begin position="38"/>
        <end position="56"/>
    </location>
</feature>
<dbReference type="InterPro" id="IPR011990">
    <property type="entry name" value="TPR-like_helical_dom_sf"/>
</dbReference>
<dbReference type="AlphaFoldDB" id="A0A0H4WRY1"/>
<dbReference type="Pfam" id="PF13174">
    <property type="entry name" value="TPR_6"/>
    <property type="match status" value="1"/>
</dbReference>
<reference evidence="3 4" key="1">
    <citation type="journal article" date="2016" name="PLoS ONE">
        <title>Complete Genome Sequence and Comparative Genomics of a Novel Myxobacterium Myxococcus hansupus.</title>
        <authorList>
            <person name="Sharma G."/>
            <person name="Narwani T."/>
            <person name="Subramanian S."/>
        </authorList>
    </citation>
    <scope>NUCLEOTIDE SEQUENCE [LARGE SCALE GENOMIC DNA]</scope>
    <source>
        <strain evidence="4">mixupus</strain>
    </source>
</reference>
<keyword evidence="2" id="KW-1133">Transmembrane helix</keyword>
<dbReference type="SUPFAM" id="SSF48452">
    <property type="entry name" value="TPR-like"/>
    <property type="match status" value="1"/>
</dbReference>
<dbReference type="PATRIC" id="fig|1297742.4.peg.3197"/>
<feature type="region of interest" description="Disordered" evidence="1">
    <location>
        <begin position="1"/>
        <end position="23"/>
    </location>
</feature>
<dbReference type="Gene3D" id="1.25.40.10">
    <property type="entry name" value="Tetratricopeptide repeat domain"/>
    <property type="match status" value="1"/>
</dbReference>
<name>A0A0H4WRY1_9BACT</name>
<evidence type="ECO:0000313" key="3">
    <source>
        <dbReference type="EMBL" id="AKQ66256.1"/>
    </source>
</evidence>
<proteinExistence type="predicted"/>
<dbReference type="Proteomes" id="UP000009026">
    <property type="component" value="Chromosome"/>
</dbReference>
<dbReference type="KEGG" id="mym:A176_003168"/>
<gene>
    <name evidence="3" type="ORF">A176_003168</name>
</gene>
<evidence type="ECO:0000313" key="4">
    <source>
        <dbReference type="Proteomes" id="UP000009026"/>
    </source>
</evidence>
<dbReference type="OrthoDB" id="5504231at2"/>
<keyword evidence="2" id="KW-0812">Transmembrane</keyword>
<accession>A0A0H4WRY1</accession>
<dbReference type="RefSeq" id="WP_002640027.1">
    <property type="nucleotide sequence ID" value="NZ_CP012109.1"/>
</dbReference>
<dbReference type="EMBL" id="CP012109">
    <property type="protein sequence ID" value="AKQ66256.1"/>
    <property type="molecule type" value="Genomic_DNA"/>
</dbReference>
<protein>
    <submittedName>
        <fullName evidence="3">Putative lipoprotein</fullName>
    </submittedName>
</protein>